<dbReference type="InterPro" id="IPR002560">
    <property type="entry name" value="Transposase_DDE"/>
</dbReference>
<evidence type="ECO:0000313" key="2">
    <source>
        <dbReference type="EMBL" id="PIS29489.1"/>
    </source>
</evidence>
<feature type="domain" description="Transposase IS204/IS1001/IS1096/IS1165 DDE" evidence="1">
    <location>
        <begin position="23"/>
        <end position="68"/>
    </location>
</feature>
<proteinExistence type="predicted"/>
<sequence>MTELELTLAQQPSTRLTPQLFTTNFTSDKNWFKKKISSAISEGINNKIKRLKRMAYGYKDVEYFKLKIHQHCGLLNPRRFPQ</sequence>
<evidence type="ECO:0000259" key="1">
    <source>
        <dbReference type="Pfam" id="PF01610"/>
    </source>
</evidence>
<dbReference type="Pfam" id="PF01610">
    <property type="entry name" value="DDE_Tnp_ISL3"/>
    <property type="match status" value="1"/>
</dbReference>
<comment type="caution">
    <text evidence="2">The sequence shown here is derived from an EMBL/GenBank/DDBJ whole genome shotgun (WGS) entry which is preliminary data.</text>
</comment>
<dbReference type="AlphaFoldDB" id="A0A2H0XZD9"/>
<dbReference type="EMBL" id="PEYM01000083">
    <property type="protein sequence ID" value="PIS29489.1"/>
    <property type="molecule type" value="Genomic_DNA"/>
</dbReference>
<reference evidence="2 3" key="1">
    <citation type="submission" date="2017-09" db="EMBL/GenBank/DDBJ databases">
        <title>Depth-based differentiation of microbial function through sediment-hosted aquifers and enrichment of novel symbionts in the deep terrestrial subsurface.</title>
        <authorList>
            <person name="Probst A.J."/>
            <person name="Ladd B."/>
            <person name="Jarett J.K."/>
            <person name="Geller-Mcgrath D.E."/>
            <person name="Sieber C.M."/>
            <person name="Emerson J.B."/>
            <person name="Anantharaman K."/>
            <person name="Thomas B.C."/>
            <person name="Malmstrom R."/>
            <person name="Stieglmeier M."/>
            <person name="Klingl A."/>
            <person name="Woyke T."/>
            <person name="Ryan C.M."/>
            <person name="Banfield J.F."/>
        </authorList>
    </citation>
    <scope>NUCLEOTIDE SEQUENCE [LARGE SCALE GENOMIC DNA]</scope>
    <source>
        <strain evidence="2">CG08_land_8_20_14_0_20_45_16</strain>
    </source>
</reference>
<name>A0A2H0XZD9_UNCSA</name>
<accession>A0A2H0XZD9</accession>
<evidence type="ECO:0000313" key="3">
    <source>
        <dbReference type="Proteomes" id="UP000231343"/>
    </source>
</evidence>
<protein>
    <recommendedName>
        <fullName evidence="1">Transposase IS204/IS1001/IS1096/IS1165 DDE domain-containing protein</fullName>
    </recommendedName>
</protein>
<organism evidence="2 3">
    <name type="scientific">Candidatus Saganbacteria bacterium CG08_land_8_20_14_0_20_45_16</name>
    <dbReference type="NCBI Taxonomy" id="2014293"/>
    <lineage>
        <taxon>Bacteria</taxon>
        <taxon>Bacillati</taxon>
        <taxon>Saganbacteria</taxon>
    </lineage>
</organism>
<dbReference type="Proteomes" id="UP000231343">
    <property type="component" value="Unassembled WGS sequence"/>
</dbReference>
<gene>
    <name evidence="2" type="ORF">COT42_05185</name>
</gene>